<evidence type="ECO:0000313" key="4">
    <source>
        <dbReference type="Proteomes" id="UP000309819"/>
    </source>
</evidence>
<comment type="caution">
    <text evidence="3">The sequence shown here is derived from an EMBL/GenBank/DDBJ whole genome shotgun (WGS) entry which is preliminary data.</text>
</comment>
<feature type="compositionally biased region" description="Basic and acidic residues" evidence="1">
    <location>
        <begin position="47"/>
        <end position="63"/>
    </location>
</feature>
<protein>
    <recommendedName>
        <fullName evidence="2">DUF7380 domain-containing protein</fullName>
    </recommendedName>
</protein>
<dbReference type="EMBL" id="VAUO01000019">
    <property type="protein sequence ID" value="TLP53923.1"/>
    <property type="molecule type" value="Genomic_DNA"/>
</dbReference>
<name>A0A5R8YL02_9PSED</name>
<evidence type="ECO:0000256" key="1">
    <source>
        <dbReference type="SAM" id="MobiDB-lite"/>
    </source>
</evidence>
<feature type="domain" description="DUF7380" evidence="2">
    <location>
        <begin position="10"/>
        <end position="62"/>
    </location>
</feature>
<evidence type="ECO:0000313" key="3">
    <source>
        <dbReference type="EMBL" id="TLP53923.1"/>
    </source>
</evidence>
<dbReference type="Proteomes" id="UP000309819">
    <property type="component" value="Unassembled WGS sequence"/>
</dbReference>
<dbReference type="RefSeq" id="WP_100413797.1">
    <property type="nucleotide sequence ID" value="NZ_VAUO01000019.1"/>
</dbReference>
<dbReference type="Pfam" id="PF24098">
    <property type="entry name" value="DUF7380"/>
    <property type="match status" value="1"/>
</dbReference>
<gene>
    <name evidence="3" type="ORF">FEM01_22430</name>
</gene>
<dbReference type="AlphaFoldDB" id="A0A5R8YL02"/>
<dbReference type="InterPro" id="IPR055804">
    <property type="entry name" value="DUF7380"/>
</dbReference>
<proteinExistence type="predicted"/>
<keyword evidence="4" id="KW-1185">Reference proteome</keyword>
<accession>A0A5R8YL02</accession>
<dbReference type="OrthoDB" id="5096633at2"/>
<evidence type="ECO:0000259" key="2">
    <source>
        <dbReference type="Pfam" id="PF24098"/>
    </source>
</evidence>
<sequence length="109" mass="12182">MSDQRYSADLIVTTQDFAECSWKSALANEELEGYSSMWQAFSSAARKASEDDRPSHGNPDRLKSSMTLISPGSRIDHYDTLIRGAQEGYSAYIAQSKSLDKLEDIVNRI</sequence>
<feature type="region of interest" description="Disordered" evidence="1">
    <location>
        <begin position="45"/>
        <end position="67"/>
    </location>
</feature>
<organism evidence="3 4">
    <name type="scientific">Pseudomonas mosselii</name>
    <dbReference type="NCBI Taxonomy" id="78327"/>
    <lineage>
        <taxon>Bacteria</taxon>
        <taxon>Pseudomonadati</taxon>
        <taxon>Pseudomonadota</taxon>
        <taxon>Gammaproteobacteria</taxon>
        <taxon>Pseudomonadales</taxon>
        <taxon>Pseudomonadaceae</taxon>
        <taxon>Pseudomonas</taxon>
    </lineage>
</organism>
<reference evidence="3 4" key="1">
    <citation type="submission" date="2019-05" db="EMBL/GenBank/DDBJ databases">
        <title>Pseudomonas sp. SC006 isolated from lettuce that can produce HBGAs.</title>
        <authorList>
            <person name="Wang D."/>
            <person name="Liao N."/>
            <person name="Liu D."/>
            <person name="Zhang Z."/>
            <person name="Zou S."/>
        </authorList>
    </citation>
    <scope>NUCLEOTIDE SEQUENCE [LARGE SCALE GENOMIC DNA]</scope>
    <source>
        <strain evidence="3 4">SC006</strain>
    </source>
</reference>